<sequence length="193" mass="22401">MYSDEENTCGDAVSEFNDTNIISTREGDGKHKRRKFNDDPLSPLPSSHTEPIQSTYTNTDDEADRYEPQQNNSDGKLISKEQYDKLSNKEKIIKQLDDMTASLDTIRKSLPHIQDSLWLQSFLNDHAKGIKRLISITKIIKISLENFHFNEIPKFCYKNVLCFDKKEKQKYSQIKHFKAKYTQGNHILANSLQ</sequence>
<evidence type="ECO:0000313" key="3">
    <source>
        <dbReference type="Proteomes" id="UP000023152"/>
    </source>
</evidence>
<feature type="region of interest" description="Disordered" evidence="1">
    <location>
        <begin position="1"/>
        <end position="78"/>
    </location>
</feature>
<keyword evidence="3" id="KW-1185">Reference proteome</keyword>
<name>X6NTU6_RETFI</name>
<comment type="caution">
    <text evidence="2">The sequence shown here is derived from an EMBL/GenBank/DDBJ whole genome shotgun (WGS) entry which is preliminary data.</text>
</comment>
<organism evidence="2 3">
    <name type="scientific">Reticulomyxa filosa</name>
    <dbReference type="NCBI Taxonomy" id="46433"/>
    <lineage>
        <taxon>Eukaryota</taxon>
        <taxon>Sar</taxon>
        <taxon>Rhizaria</taxon>
        <taxon>Retaria</taxon>
        <taxon>Foraminifera</taxon>
        <taxon>Monothalamids</taxon>
        <taxon>Reticulomyxidae</taxon>
        <taxon>Reticulomyxa</taxon>
    </lineage>
</organism>
<protein>
    <submittedName>
        <fullName evidence="2">Uncharacterized protein</fullName>
    </submittedName>
</protein>
<reference evidence="2 3" key="1">
    <citation type="journal article" date="2013" name="Curr. Biol.">
        <title>The Genome of the Foraminiferan Reticulomyxa filosa.</title>
        <authorList>
            <person name="Glockner G."/>
            <person name="Hulsmann N."/>
            <person name="Schleicher M."/>
            <person name="Noegel A.A."/>
            <person name="Eichinger L."/>
            <person name="Gallinger C."/>
            <person name="Pawlowski J."/>
            <person name="Sierra R."/>
            <person name="Euteneuer U."/>
            <person name="Pillet L."/>
            <person name="Moustafa A."/>
            <person name="Platzer M."/>
            <person name="Groth M."/>
            <person name="Szafranski K."/>
            <person name="Schliwa M."/>
        </authorList>
    </citation>
    <scope>NUCLEOTIDE SEQUENCE [LARGE SCALE GENOMIC DNA]</scope>
</reference>
<evidence type="ECO:0000256" key="1">
    <source>
        <dbReference type="SAM" id="MobiDB-lite"/>
    </source>
</evidence>
<dbReference type="EMBL" id="ASPP01006511">
    <property type="protein sequence ID" value="ETO28717.1"/>
    <property type="molecule type" value="Genomic_DNA"/>
</dbReference>
<proteinExistence type="predicted"/>
<accession>X6NTU6</accession>
<evidence type="ECO:0000313" key="2">
    <source>
        <dbReference type="EMBL" id="ETO28717.1"/>
    </source>
</evidence>
<gene>
    <name evidence="2" type="ORF">RFI_08408</name>
</gene>
<dbReference type="AlphaFoldDB" id="X6NTU6"/>
<dbReference type="Proteomes" id="UP000023152">
    <property type="component" value="Unassembled WGS sequence"/>
</dbReference>
<feature type="compositionally biased region" description="Polar residues" evidence="1">
    <location>
        <begin position="44"/>
        <end position="58"/>
    </location>
</feature>